<dbReference type="GO" id="GO:0016592">
    <property type="term" value="C:mediator complex"/>
    <property type="evidence" value="ECO:0007669"/>
    <property type="project" value="UniProtKB-UniRule"/>
</dbReference>
<evidence type="ECO:0000259" key="8">
    <source>
        <dbReference type="Pfam" id="PF08638"/>
    </source>
</evidence>
<evidence type="ECO:0000256" key="6">
    <source>
        <dbReference type="ARBA" id="ARBA00023242"/>
    </source>
</evidence>
<reference evidence="9" key="1">
    <citation type="submission" date="2021-01" db="EMBL/GenBank/DDBJ databases">
        <authorList>
            <person name="Corre E."/>
            <person name="Pelletier E."/>
            <person name="Niang G."/>
            <person name="Scheremetjew M."/>
            <person name="Finn R."/>
            <person name="Kale V."/>
            <person name="Holt S."/>
            <person name="Cochrane G."/>
            <person name="Meng A."/>
            <person name="Brown T."/>
            <person name="Cohen L."/>
        </authorList>
    </citation>
    <scope>NUCLEOTIDE SEQUENCE</scope>
    <source>
        <strain evidence="9">Clade-D-RCC2572</strain>
    </source>
</reference>
<dbReference type="PANTHER" id="PTHR12809">
    <property type="entry name" value="MEDIATOR COMPLEX SUBUNIT"/>
    <property type="match status" value="1"/>
</dbReference>
<name>A0A6U0EDB7_9CHLO</name>
<dbReference type="Pfam" id="PF08638">
    <property type="entry name" value="Med14"/>
    <property type="match status" value="1"/>
</dbReference>
<dbReference type="EMBL" id="HBEW01001681">
    <property type="protein sequence ID" value="CAD8577859.1"/>
    <property type="molecule type" value="Transcribed_RNA"/>
</dbReference>
<evidence type="ECO:0000256" key="3">
    <source>
        <dbReference type="ARBA" id="ARBA00023015"/>
    </source>
</evidence>
<dbReference type="GO" id="GO:0003712">
    <property type="term" value="F:transcription coregulator activity"/>
    <property type="evidence" value="ECO:0007669"/>
    <property type="project" value="UniProtKB-UniRule"/>
</dbReference>
<keyword evidence="3 7" id="KW-0805">Transcription regulation</keyword>
<evidence type="ECO:0000256" key="1">
    <source>
        <dbReference type="ARBA" id="ARBA00004123"/>
    </source>
</evidence>
<feature type="domain" description="Mediator complex subunit MED14 N-terminal" evidence="8">
    <location>
        <begin position="11"/>
        <end position="225"/>
    </location>
</feature>
<keyword evidence="5 7" id="KW-0804">Transcription</keyword>
<comment type="subcellular location">
    <subcellularLocation>
        <location evidence="1 7">Nucleus</location>
    </subcellularLocation>
</comment>
<proteinExistence type="inferred from homology"/>
<dbReference type="InterPro" id="IPR055122">
    <property type="entry name" value="Med14_N"/>
</dbReference>
<evidence type="ECO:0000256" key="5">
    <source>
        <dbReference type="ARBA" id="ARBA00023163"/>
    </source>
</evidence>
<keyword evidence="4 7" id="KW-0010">Activator</keyword>
<dbReference type="GO" id="GO:0006357">
    <property type="term" value="P:regulation of transcription by RNA polymerase II"/>
    <property type="evidence" value="ECO:0007669"/>
    <property type="project" value="InterPro"/>
</dbReference>
<keyword evidence="6 7" id="KW-0539">Nucleus</keyword>
<organism evidence="9">
    <name type="scientific">Ostreococcus mediterraneus</name>
    <dbReference type="NCBI Taxonomy" id="1486918"/>
    <lineage>
        <taxon>Eukaryota</taxon>
        <taxon>Viridiplantae</taxon>
        <taxon>Chlorophyta</taxon>
        <taxon>Mamiellophyceae</taxon>
        <taxon>Mamiellales</taxon>
        <taxon>Bathycoccaceae</taxon>
        <taxon>Ostreococcus</taxon>
    </lineage>
</organism>
<gene>
    <name evidence="9" type="ORF">OMED0929_LOCUS1416</name>
</gene>
<evidence type="ECO:0000256" key="4">
    <source>
        <dbReference type="ARBA" id="ARBA00023159"/>
    </source>
</evidence>
<comment type="function">
    <text evidence="7">Component of the Mediator complex, a coactivator involved in the regulated transcription of nearly all RNA polymerase II-dependent genes. Mediator functions as a bridge to convey information from gene-specific regulatory proteins to the basal RNA polymerase II transcription machinery. Mediator is recruited to promoters by direct interactions with regulatory proteins and serves as a scaffold for the assembly of a functional preinitiation complex with RNA polymerase II and the general transcription factors.</text>
</comment>
<dbReference type="GO" id="GO:0070847">
    <property type="term" value="C:core mediator complex"/>
    <property type="evidence" value="ECO:0007669"/>
    <property type="project" value="TreeGrafter"/>
</dbReference>
<evidence type="ECO:0000256" key="7">
    <source>
        <dbReference type="RuleBase" id="RU365082"/>
    </source>
</evidence>
<sequence>MDALPQRAPTVLLRDIVERVIQRAHAELVALTESCTGRAEFERKAELARYAHRTRQRLVRLGVIERWAPKSGKIACVAANAHLMLRAHDEAFVKVGDGCFHLHQQLEWAKAPLWDLPGALDVLCNGTYSALPRTISDVGVTIGAKGGDGGAEVEEDEDAREARLEREARHEGEISERLVQSKMFGCDSRDDHREWPSEDFKVFAIEHGKAMVGVDGVYKATLTLGGPVAPGVKEQPRYGGWRVECIEILAGARENKNISGDVDSTGDGASSKPFELSKAEVRKLADIACARMVGLPPFGTKRGDDEPPLEPEHLKGLHRVALDGVLMLSANSVLTQAQTLKESAAERSASKRWSKNDIKVEIVKGEGAGVLEGVRASFWLQSKEPGSLAVSFDTESLEMCAKVQCFGEDDTEDVAFDYSCIDVEGMLVNAIRAACTKKLQMICDDLAKEKTFKVSVESLTAEQCSCADDEDGWANDARPTISVEISKFTHLYITCRMSDGSLILHGAGELVPSAMESELSKRLALEGHAALASIVDIVSVAVEQQELKGLLRTSGTAVHPAPGTLGGDPWKTSDANPSGTAPTALVPVTPSDGGVFVATWMTTTPAFALVRAHRITPAARYTVDVVEKLDLGARKGAKAEIVAKLIAESCRDLAVDAQRAALAHELRVLKIKFVDIRTTAKGTTQKADHTVSFEIPNTSKWARSKYKRMVKSKSALTTHVALKGMDGLSARIGDETLSYDHSEFVVHAVLADVRRIAAAQGFVSAIAENASAMDFAATGCVVSRRDAFSATASYTPPKAKAPIMSCVIEWKHAGNLGPGFYAHADSLNASTLRALSLGARDGRCEVFACALRAAAAATAHFIGLADVYQLSFSAPGCMTLVKIQEDINAMRLFSAVFRLDGSISVVIGRGGDGPDATHSVDDDEMHIHDDHESLIVERVDGLVSYIDTLSTALKKASGLALSHGEFGVVEASKVDDTLNALVKAL</sequence>
<comment type="subunit">
    <text evidence="7">Component of the Mediator complex.</text>
</comment>
<dbReference type="InterPro" id="IPR013947">
    <property type="entry name" value="Mediator_Med14"/>
</dbReference>
<accession>A0A6U0EDB7</accession>
<evidence type="ECO:0000313" key="9">
    <source>
        <dbReference type="EMBL" id="CAD8577859.1"/>
    </source>
</evidence>
<evidence type="ECO:0000256" key="2">
    <source>
        <dbReference type="ARBA" id="ARBA00007813"/>
    </source>
</evidence>
<comment type="similarity">
    <text evidence="2 7">Belongs to the Mediator complex subunit 14 family.</text>
</comment>
<dbReference type="PANTHER" id="PTHR12809:SF2">
    <property type="entry name" value="MEDIATOR OF RNA POLYMERASE II TRANSCRIPTION SUBUNIT 14"/>
    <property type="match status" value="1"/>
</dbReference>
<protein>
    <recommendedName>
        <fullName evidence="7">Mediator of RNA polymerase II transcription subunit 14</fullName>
    </recommendedName>
    <alternativeName>
        <fullName evidence="7">Mediator complex subunit 14</fullName>
    </alternativeName>
</protein>
<dbReference type="AlphaFoldDB" id="A0A6U0EDB7"/>